<dbReference type="Proteomes" id="UP000425916">
    <property type="component" value="Chromosome"/>
</dbReference>
<feature type="transmembrane region" description="Helical" evidence="6">
    <location>
        <begin position="330"/>
        <end position="351"/>
    </location>
</feature>
<evidence type="ECO:0000256" key="6">
    <source>
        <dbReference type="SAM" id="Phobius"/>
    </source>
</evidence>
<comment type="subcellular location">
    <subcellularLocation>
        <location evidence="1">Cell membrane</location>
        <topology evidence="1">Multi-pass membrane protein</topology>
    </subcellularLocation>
</comment>
<organism evidence="7 8">
    <name type="scientific">Neomoorella glycerini</name>
    <dbReference type="NCBI Taxonomy" id="55779"/>
    <lineage>
        <taxon>Bacteria</taxon>
        <taxon>Bacillati</taxon>
        <taxon>Bacillota</taxon>
        <taxon>Clostridia</taxon>
        <taxon>Neomoorellales</taxon>
        <taxon>Neomoorellaceae</taxon>
        <taxon>Neomoorella</taxon>
    </lineage>
</organism>
<feature type="transmembrane region" description="Helical" evidence="6">
    <location>
        <begin position="95"/>
        <end position="111"/>
    </location>
</feature>
<dbReference type="PANTHER" id="PTHR47089:SF1">
    <property type="entry name" value="GUANOSINE ABC TRANSPORTER PERMEASE PROTEIN NUPP"/>
    <property type="match status" value="1"/>
</dbReference>
<gene>
    <name evidence="7" type="ORF">MGLY_25210</name>
</gene>
<dbReference type="GO" id="GO:0022857">
    <property type="term" value="F:transmembrane transporter activity"/>
    <property type="evidence" value="ECO:0007669"/>
    <property type="project" value="InterPro"/>
</dbReference>
<feature type="transmembrane region" description="Helical" evidence="6">
    <location>
        <begin position="117"/>
        <end position="136"/>
    </location>
</feature>
<evidence type="ECO:0000256" key="2">
    <source>
        <dbReference type="ARBA" id="ARBA00022475"/>
    </source>
</evidence>
<keyword evidence="4 6" id="KW-1133">Transmembrane helix</keyword>
<feature type="transmembrane region" description="Helical" evidence="6">
    <location>
        <begin position="200"/>
        <end position="219"/>
    </location>
</feature>
<name>A0A6I5ZSR0_9FIRM</name>
<evidence type="ECO:0000256" key="1">
    <source>
        <dbReference type="ARBA" id="ARBA00004651"/>
    </source>
</evidence>
<evidence type="ECO:0000256" key="5">
    <source>
        <dbReference type="ARBA" id="ARBA00023136"/>
    </source>
</evidence>
<evidence type="ECO:0000256" key="3">
    <source>
        <dbReference type="ARBA" id="ARBA00022692"/>
    </source>
</evidence>
<keyword evidence="3 6" id="KW-0812">Transmembrane</keyword>
<evidence type="ECO:0000313" key="7">
    <source>
        <dbReference type="EMBL" id="QGP93123.1"/>
    </source>
</evidence>
<keyword evidence="8" id="KW-1185">Reference proteome</keyword>
<dbReference type="EMBL" id="CP046244">
    <property type="protein sequence ID" value="QGP93123.1"/>
    <property type="molecule type" value="Genomic_DNA"/>
</dbReference>
<feature type="transmembrane region" description="Helical" evidence="6">
    <location>
        <begin position="148"/>
        <end position="167"/>
    </location>
</feature>
<feature type="transmembrane region" description="Helical" evidence="6">
    <location>
        <begin position="251"/>
        <end position="274"/>
    </location>
</feature>
<proteinExistence type="predicted"/>
<sequence>MRKNKMKVTTYLWEAAGSLLDPIVAIIIALTLGAVVVSALGNDVGLAYRALFKGAFGNLRSLTETLLATTPLLLTGLAFGVAFRCGLFNIGIEGQLYIGSIVGAYVGFTFSGLPPLVLLPLTLAAGAAAGAAWGFLPGLLKAKVGAHEVINTIMMNYIAIHLTSYLVGPDGPLRAPGELPATPWIAEGARLAKLVPGTRLNTGIFIALGAAVLVWVILWKSRQGYKIRAVGLNPLAAEYAGINVSRSIITAMMLSGCLAGLAGIVEVAGLHYRFYDSFSPGYGFDAIAVSLLGANHPVGIALAALLFGALKTGAMSMQVLAGTNRELVRLLQSLVIFFVAAKWSVITILQWKARKEGSIDGRDHGSVKRAV</sequence>
<dbReference type="CDD" id="cd06580">
    <property type="entry name" value="TM_PBP1_transp_TpRbsC_like"/>
    <property type="match status" value="1"/>
</dbReference>
<feature type="transmembrane region" description="Helical" evidence="6">
    <location>
        <begin position="20"/>
        <end position="41"/>
    </location>
</feature>
<dbReference type="Pfam" id="PF02653">
    <property type="entry name" value="BPD_transp_2"/>
    <property type="match status" value="1"/>
</dbReference>
<dbReference type="InterPro" id="IPR001851">
    <property type="entry name" value="ABC_transp_permease"/>
</dbReference>
<keyword evidence="2" id="KW-1003">Cell membrane</keyword>
<dbReference type="AlphaFoldDB" id="A0A6I5ZSR0"/>
<protein>
    <submittedName>
        <fullName evidence="7">Branched-chain amino acid transport system / permease component</fullName>
    </submittedName>
</protein>
<evidence type="ECO:0000256" key="4">
    <source>
        <dbReference type="ARBA" id="ARBA00022989"/>
    </source>
</evidence>
<accession>A0A6I5ZSR0</accession>
<evidence type="ECO:0000313" key="8">
    <source>
        <dbReference type="Proteomes" id="UP000425916"/>
    </source>
</evidence>
<dbReference type="OrthoDB" id="45037at2"/>
<reference evidence="7 8" key="1">
    <citation type="submission" date="2019-11" db="EMBL/GenBank/DDBJ databases">
        <title>Genome sequence of Moorella glycerini DSM11254.</title>
        <authorList>
            <person name="Poehlein A."/>
            <person name="Boeer T."/>
            <person name="Daniel R."/>
        </authorList>
    </citation>
    <scope>NUCLEOTIDE SEQUENCE [LARGE SCALE GENOMIC DNA]</scope>
    <source>
        <strain evidence="7 8">DSM 11254</strain>
    </source>
</reference>
<dbReference type="GO" id="GO:0005886">
    <property type="term" value="C:plasma membrane"/>
    <property type="evidence" value="ECO:0007669"/>
    <property type="project" value="UniProtKB-SubCell"/>
</dbReference>
<dbReference type="PANTHER" id="PTHR47089">
    <property type="entry name" value="ABC TRANSPORTER, PERMEASE PROTEIN"/>
    <property type="match status" value="1"/>
</dbReference>
<keyword evidence="5 6" id="KW-0472">Membrane</keyword>
<feature type="transmembrane region" description="Helical" evidence="6">
    <location>
        <begin position="286"/>
        <end position="310"/>
    </location>
</feature>
<feature type="transmembrane region" description="Helical" evidence="6">
    <location>
        <begin position="61"/>
        <end position="83"/>
    </location>
</feature>